<feature type="compositionally biased region" description="Low complexity" evidence="1">
    <location>
        <begin position="337"/>
        <end position="350"/>
    </location>
</feature>
<dbReference type="CDD" id="cd09917">
    <property type="entry name" value="F-box_SF"/>
    <property type="match status" value="1"/>
</dbReference>
<evidence type="ECO:0000313" key="2">
    <source>
        <dbReference type="EMBL" id="KAG5952335.1"/>
    </source>
</evidence>
<dbReference type="EMBL" id="SRPS01000442">
    <property type="protein sequence ID" value="KAG5957957.1"/>
    <property type="molecule type" value="Genomic_DNA"/>
</dbReference>
<evidence type="ECO:0000256" key="1">
    <source>
        <dbReference type="SAM" id="MobiDB-lite"/>
    </source>
</evidence>
<evidence type="ECO:0000313" key="5">
    <source>
        <dbReference type="Proteomes" id="UP000784919"/>
    </source>
</evidence>
<accession>A0A9P7MM63</accession>
<comment type="caution">
    <text evidence="3">The sequence shown here is derived from an EMBL/GenBank/DDBJ whole genome shotgun (WGS) entry which is preliminary data.</text>
</comment>
<proteinExistence type="predicted"/>
<dbReference type="InterPro" id="IPR032675">
    <property type="entry name" value="LRR_dom_sf"/>
</dbReference>
<dbReference type="EMBL" id="SRPR01000521">
    <property type="protein sequence ID" value="KAG5952335.1"/>
    <property type="molecule type" value="Genomic_DNA"/>
</dbReference>
<dbReference type="Proteomes" id="UP000742024">
    <property type="component" value="Unassembled WGS sequence"/>
</dbReference>
<protein>
    <recommendedName>
        <fullName evidence="6">F-box domain-containing protein</fullName>
    </recommendedName>
</protein>
<dbReference type="AlphaFoldDB" id="A0A9P7MM63"/>
<reference evidence="3 4" key="1">
    <citation type="journal article" date="2020" name="bioRxiv">
        <title>Whole genome comparisons of ergot fungi reveals the divergence and evolution of species within the genus Claviceps are the result of varying mechanisms driving genome evolution and host range expansion.</title>
        <authorList>
            <person name="Wyka S.A."/>
            <person name="Mondo S.J."/>
            <person name="Liu M."/>
            <person name="Dettman J."/>
            <person name="Nalam V."/>
            <person name="Broders K.D."/>
        </authorList>
    </citation>
    <scope>NUCLEOTIDE SEQUENCE</scope>
    <source>
        <strain evidence="3">CCC 1102</strain>
        <strain evidence="2 4">LM583</strain>
    </source>
</reference>
<dbReference type="Gene3D" id="3.80.10.10">
    <property type="entry name" value="Ribonuclease Inhibitor"/>
    <property type="match status" value="1"/>
</dbReference>
<keyword evidence="4" id="KW-1185">Reference proteome</keyword>
<dbReference type="Proteomes" id="UP000784919">
    <property type="component" value="Unassembled WGS sequence"/>
</dbReference>
<organism evidence="3 5">
    <name type="scientific">Claviceps arundinis</name>
    <dbReference type="NCBI Taxonomy" id="1623583"/>
    <lineage>
        <taxon>Eukaryota</taxon>
        <taxon>Fungi</taxon>
        <taxon>Dikarya</taxon>
        <taxon>Ascomycota</taxon>
        <taxon>Pezizomycotina</taxon>
        <taxon>Sordariomycetes</taxon>
        <taxon>Hypocreomycetidae</taxon>
        <taxon>Hypocreales</taxon>
        <taxon>Clavicipitaceae</taxon>
        <taxon>Claviceps</taxon>
    </lineage>
</organism>
<evidence type="ECO:0000313" key="4">
    <source>
        <dbReference type="Proteomes" id="UP000742024"/>
    </source>
</evidence>
<evidence type="ECO:0000313" key="3">
    <source>
        <dbReference type="EMBL" id="KAG5957957.1"/>
    </source>
</evidence>
<dbReference type="OrthoDB" id="3637487at2759"/>
<sequence length="350" mass="39273">MLSLLRLPPEIVLSIFRLLGSAFFRRDVRRLLVSKWWYELAWPVFYQDLRFRAGSLERFILASKSVDLLHSIRKNVRTVKLVLNGFEGWHSIPSASNASGSIEINLQVVDSWTSKVNGNVAALTGILQHCTGLRRLKVEARPETHPLQLNLQRRDYLAALPLASLSSLSQLTCLEIDTAGTHLMHDNDAPKVHLCSKISTMLPTLRRFRCRMSCICPTIFDVPAGSLHLALEDFIVNLSLSDIRGSDTSYRYPSRCEALPGDGSRRLKADMESCAKKLVPLMKSPRIVRVLSHTFPGMKLHSLDILTGRRMELKPNAPWDADEKKAILDEPSVLTQDVSDSGSSSDESSW</sequence>
<evidence type="ECO:0008006" key="6">
    <source>
        <dbReference type="Google" id="ProtNLM"/>
    </source>
</evidence>
<feature type="region of interest" description="Disordered" evidence="1">
    <location>
        <begin position="330"/>
        <end position="350"/>
    </location>
</feature>
<gene>
    <name evidence="3" type="ORF">E4U56_005913</name>
    <name evidence="2" type="ORF">E4U57_006232</name>
</gene>
<name>A0A9P7MM63_9HYPO</name>